<dbReference type="InterPro" id="IPR032466">
    <property type="entry name" value="Metal_Hydrolase"/>
</dbReference>
<comment type="caution">
    <text evidence="3">The sequence shown here is derived from an EMBL/GenBank/DDBJ whole genome shotgun (WGS) entry which is preliminary data.</text>
</comment>
<dbReference type="EMBL" id="JBHUFL010000001">
    <property type="protein sequence ID" value="MFD1833506.1"/>
    <property type="molecule type" value="Genomic_DNA"/>
</dbReference>
<gene>
    <name evidence="3" type="ORF">ACFSDA_00340</name>
</gene>
<evidence type="ECO:0000313" key="4">
    <source>
        <dbReference type="Proteomes" id="UP001597280"/>
    </source>
</evidence>
<evidence type="ECO:0000259" key="2">
    <source>
        <dbReference type="Pfam" id="PF04909"/>
    </source>
</evidence>
<evidence type="ECO:0000313" key="3">
    <source>
        <dbReference type="EMBL" id="MFD1833506.1"/>
    </source>
</evidence>
<keyword evidence="4" id="KW-1185">Reference proteome</keyword>
<organism evidence="3 4">
    <name type="scientific">Brachybacterium rhamnosum</name>
    <dbReference type="NCBI Taxonomy" id="173361"/>
    <lineage>
        <taxon>Bacteria</taxon>
        <taxon>Bacillati</taxon>
        <taxon>Actinomycetota</taxon>
        <taxon>Actinomycetes</taxon>
        <taxon>Micrococcales</taxon>
        <taxon>Dermabacteraceae</taxon>
        <taxon>Brachybacterium</taxon>
    </lineage>
</organism>
<dbReference type="InterPro" id="IPR006680">
    <property type="entry name" value="Amidohydro-rel"/>
</dbReference>
<reference evidence="4" key="1">
    <citation type="journal article" date="2019" name="Int. J. Syst. Evol. Microbiol.">
        <title>The Global Catalogue of Microorganisms (GCM) 10K type strain sequencing project: providing services to taxonomists for standard genome sequencing and annotation.</title>
        <authorList>
            <consortium name="The Broad Institute Genomics Platform"/>
            <consortium name="The Broad Institute Genome Sequencing Center for Infectious Disease"/>
            <person name="Wu L."/>
            <person name="Ma J."/>
        </authorList>
    </citation>
    <scope>NUCLEOTIDE SEQUENCE [LARGE SCALE GENOMIC DNA]</scope>
    <source>
        <strain evidence="4">JCM 11650</strain>
    </source>
</reference>
<proteinExistence type="inferred from homology"/>
<dbReference type="PANTHER" id="PTHR43569">
    <property type="entry name" value="AMIDOHYDROLASE"/>
    <property type="match status" value="1"/>
</dbReference>
<dbReference type="PANTHER" id="PTHR43569:SF2">
    <property type="entry name" value="AMIDOHYDROLASE-RELATED DOMAIN-CONTAINING PROTEIN"/>
    <property type="match status" value="1"/>
</dbReference>
<dbReference type="Pfam" id="PF04909">
    <property type="entry name" value="Amidohydro_2"/>
    <property type="match status" value="1"/>
</dbReference>
<protein>
    <submittedName>
        <fullName evidence="3">Amidohydrolase family protein</fullName>
    </submittedName>
</protein>
<sequence length="297" mass="31308">MPDPAPGPAITDAHLHLWERAPGRFGWLEQAPPALRRDARWSQALPGLAGLGVTRVVLVQAEDSVVHTRELESAAAAIEADASPVRRADVVAWLPLEDPAAVARILEEPRALPRTVGVRALVHDDPDPGVLERPAVRRSLALVAAAGLALDVPDAFPRHLGQATALAHEVPGLTVVLDHLGKPPLGDAGDDGALAEWERRLRAFAAAPGTVAKVSGLRTSGSGPRAGQLERVLDLALALFGPERLMIGSDWPIAPEPFSTGSAFAPLIDLVRSCGADVAEQVLHGTAARVYRRRGEG</sequence>
<dbReference type="Gene3D" id="3.20.20.140">
    <property type="entry name" value="Metal-dependent hydrolases"/>
    <property type="match status" value="1"/>
</dbReference>
<dbReference type="RefSeq" id="WP_343903266.1">
    <property type="nucleotide sequence ID" value="NZ_BAAAIS010000001.1"/>
</dbReference>
<dbReference type="Proteomes" id="UP001597280">
    <property type="component" value="Unassembled WGS sequence"/>
</dbReference>
<comment type="similarity">
    <text evidence="1">Belongs to the metallo-dependent hydrolases superfamily.</text>
</comment>
<feature type="domain" description="Amidohydrolase-related" evidence="2">
    <location>
        <begin position="12"/>
        <end position="293"/>
    </location>
</feature>
<dbReference type="SUPFAM" id="SSF51556">
    <property type="entry name" value="Metallo-dependent hydrolases"/>
    <property type="match status" value="1"/>
</dbReference>
<name>A0ABW4PVT1_9MICO</name>
<dbReference type="InterPro" id="IPR052350">
    <property type="entry name" value="Metallo-dep_Lactonases"/>
</dbReference>
<evidence type="ECO:0000256" key="1">
    <source>
        <dbReference type="ARBA" id="ARBA00038310"/>
    </source>
</evidence>
<accession>A0ABW4PVT1</accession>